<dbReference type="SUPFAM" id="SSF47266">
    <property type="entry name" value="4-helical cytokines"/>
    <property type="match status" value="1"/>
</dbReference>
<dbReference type="GO" id="GO:0008083">
    <property type="term" value="F:growth factor activity"/>
    <property type="evidence" value="ECO:0007669"/>
    <property type="project" value="InterPro"/>
</dbReference>
<name>A0A6J2IUB6_9PASS</name>
<dbReference type="GO" id="GO:0042113">
    <property type="term" value="P:B cell activation"/>
    <property type="evidence" value="ECO:0007669"/>
    <property type="project" value="UniProtKB-KW"/>
</dbReference>
<evidence type="ECO:0000256" key="4">
    <source>
        <dbReference type="ARBA" id="ARBA00031287"/>
    </source>
</evidence>
<feature type="chain" id="PRO_5027108349" description="Interleukin-4" evidence="5">
    <location>
        <begin position="20"/>
        <end position="140"/>
    </location>
</feature>
<dbReference type="RefSeq" id="XP_027603427.1">
    <property type="nucleotide sequence ID" value="XM_027747626.1"/>
</dbReference>
<keyword evidence="6" id="KW-1185">Reference proteome</keyword>
<proteinExistence type="predicted"/>
<evidence type="ECO:0000256" key="2">
    <source>
        <dbReference type="ARBA" id="ARBA00022936"/>
    </source>
</evidence>
<keyword evidence="2" id="KW-0075">B-cell activation</keyword>
<dbReference type="Gene3D" id="1.20.1250.10">
    <property type="match status" value="1"/>
</dbReference>
<evidence type="ECO:0000313" key="6">
    <source>
        <dbReference type="Proteomes" id="UP000504627"/>
    </source>
</evidence>
<dbReference type="CTD" id="3565"/>
<sequence>MSILGRVLLPLLALLACQGDVVTSWTHTLRTNMLKESIRLLHQLQQTEVSCNEMNVTNIFADYKPGDTMEILCKAATVARQGRSCHRSLEGIYDNLLGLLRGNRMEHKAPCPVAAGSTTSLKNFLKELHQVLQKQYKNQK</sequence>
<dbReference type="Proteomes" id="UP000504627">
    <property type="component" value="Unplaced"/>
</dbReference>
<protein>
    <recommendedName>
        <fullName evidence="1">Interleukin-4</fullName>
    </recommendedName>
    <alternativeName>
        <fullName evidence="4">B-cell stimulatory factor 1</fullName>
    </alternativeName>
    <alternativeName>
        <fullName evidence="3">Lymphocyte stimulatory factor 1</fullName>
    </alternativeName>
</protein>
<evidence type="ECO:0000256" key="5">
    <source>
        <dbReference type="SAM" id="SignalP"/>
    </source>
</evidence>
<keyword evidence="5" id="KW-0732">Signal</keyword>
<dbReference type="PANTHER" id="PTHR47401:SF1">
    <property type="entry name" value="INTERLEUKIN-4"/>
    <property type="match status" value="1"/>
</dbReference>
<dbReference type="GO" id="GO:0005136">
    <property type="term" value="F:interleukin-4 receptor binding"/>
    <property type="evidence" value="ECO:0007669"/>
    <property type="project" value="InterPro"/>
</dbReference>
<dbReference type="PRINTS" id="PR00431">
    <property type="entry name" value="INTERLEUKIN4"/>
</dbReference>
<dbReference type="GO" id="GO:0005576">
    <property type="term" value="C:extracellular region"/>
    <property type="evidence" value="ECO:0007669"/>
    <property type="project" value="InterPro"/>
</dbReference>
<dbReference type="InParanoid" id="A0A6J2IUB6"/>
<dbReference type="InterPro" id="IPR001325">
    <property type="entry name" value="IL-4/IL-13"/>
</dbReference>
<feature type="signal peptide" evidence="5">
    <location>
        <begin position="1"/>
        <end position="19"/>
    </location>
</feature>
<dbReference type="GO" id="GO:0006955">
    <property type="term" value="P:immune response"/>
    <property type="evidence" value="ECO:0007669"/>
    <property type="project" value="InterPro"/>
</dbReference>
<accession>A0A6J2IUB6</accession>
<dbReference type="SMART" id="SM00190">
    <property type="entry name" value="IL4_13"/>
    <property type="match status" value="1"/>
</dbReference>
<reference evidence="7" key="1">
    <citation type="submission" date="2025-08" db="UniProtKB">
        <authorList>
            <consortium name="RefSeq"/>
        </authorList>
    </citation>
    <scope>IDENTIFICATION</scope>
    <source>
        <tissue evidence="7">Muscle</tissue>
    </source>
</reference>
<evidence type="ECO:0000256" key="3">
    <source>
        <dbReference type="ARBA" id="ARBA00030247"/>
    </source>
</evidence>
<organism evidence="6 7">
    <name type="scientific">Pipra filicauda</name>
    <name type="common">Wire-tailed manakin</name>
    <dbReference type="NCBI Taxonomy" id="649802"/>
    <lineage>
        <taxon>Eukaryota</taxon>
        <taxon>Metazoa</taxon>
        <taxon>Chordata</taxon>
        <taxon>Craniata</taxon>
        <taxon>Vertebrata</taxon>
        <taxon>Euteleostomi</taxon>
        <taxon>Archelosauria</taxon>
        <taxon>Archosauria</taxon>
        <taxon>Dinosauria</taxon>
        <taxon>Saurischia</taxon>
        <taxon>Theropoda</taxon>
        <taxon>Coelurosauria</taxon>
        <taxon>Aves</taxon>
        <taxon>Neognathae</taxon>
        <taxon>Neoaves</taxon>
        <taxon>Telluraves</taxon>
        <taxon>Australaves</taxon>
        <taxon>Passeriformes</taxon>
        <taxon>Pipridae</taxon>
        <taxon>Pipra</taxon>
    </lineage>
</organism>
<dbReference type="AlphaFoldDB" id="A0A6J2IUB6"/>
<dbReference type="InterPro" id="IPR009079">
    <property type="entry name" value="4_helix_cytokine-like_core"/>
</dbReference>
<dbReference type="InterPro" id="IPR002354">
    <property type="entry name" value="IL-4"/>
</dbReference>
<dbReference type="PANTHER" id="PTHR47401">
    <property type="entry name" value="INTERLEUKIN-4"/>
    <property type="match status" value="1"/>
</dbReference>
<evidence type="ECO:0000256" key="1">
    <source>
        <dbReference type="ARBA" id="ARBA00019467"/>
    </source>
</evidence>
<dbReference type="PROSITE" id="PS51257">
    <property type="entry name" value="PROKAR_LIPOPROTEIN"/>
    <property type="match status" value="1"/>
</dbReference>
<gene>
    <name evidence="7" type="primary">IL4</name>
</gene>
<evidence type="ECO:0000313" key="7">
    <source>
        <dbReference type="RefSeq" id="XP_027603427.1"/>
    </source>
</evidence>
<dbReference type="GeneID" id="114001991"/>
<dbReference type="Pfam" id="PF00727">
    <property type="entry name" value="IL4"/>
    <property type="match status" value="1"/>
</dbReference>